<dbReference type="EMBL" id="UGQU01000002">
    <property type="protein sequence ID" value="STZ63074.1"/>
    <property type="molecule type" value="Genomic_DNA"/>
</dbReference>
<gene>
    <name evidence="1" type="ORF">NCTC10359_01487</name>
</gene>
<dbReference type="Proteomes" id="UP000254437">
    <property type="component" value="Unassembled WGS sequence"/>
</dbReference>
<dbReference type="AlphaFoldDB" id="A0A378TS31"/>
<accession>A0A378TS31</accession>
<sequence length="31" mass="3695">MPKACDDIELVRYDWMDLAFMRFISCIQNVA</sequence>
<protein>
    <submittedName>
        <fullName evidence="1">Uncharacterized protein</fullName>
    </submittedName>
</protein>
<organism evidence="1 2">
    <name type="scientific">Moraxella lacunata</name>
    <dbReference type="NCBI Taxonomy" id="477"/>
    <lineage>
        <taxon>Bacteria</taxon>
        <taxon>Pseudomonadati</taxon>
        <taxon>Pseudomonadota</taxon>
        <taxon>Gammaproteobacteria</taxon>
        <taxon>Moraxellales</taxon>
        <taxon>Moraxellaceae</taxon>
        <taxon>Moraxella</taxon>
    </lineage>
</organism>
<name>A0A378TS31_MORLA</name>
<evidence type="ECO:0000313" key="2">
    <source>
        <dbReference type="Proteomes" id="UP000254437"/>
    </source>
</evidence>
<evidence type="ECO:0000313" key="1">
    <source>
        <dbReference type="EMBL" id="STZ63074.1"/>
    </source>
</evidence>
<reference evidence="1 2" key="1">
    <citation type="submission" date="2018-06" db="EMBL/GenBank/DDBJ databases">
        <authorList>
            <consortium name="Pathogen Informatics"/>
            <person name="Doyle S."/>
        </authorList>
    </citation>
    <scope>NUCLEOTIDE SEQUENCE [LARGE SCALE GENOMIC DNA]</scope>
    <source>
        <strain evidence="1 2">NCTC10359</strain>
    </source>
</reference>
<proteinExistence type="predicted"/>